<accession>A0A166Q6N6</accession>
<proteinExistence type="predicted"/>
<dbReference type="AlphaFoldDB" id="A0A166Q6N6"/>
<organism evidence="1 2">
    <name type="scientific">Athelia psychrophila</name>
    <dbReference type="NCBI Taxonomy" id="1759441"/>
    <lineage>
        <taxon>Eukaryota</taxon>
        <taxon>Fungi</taxon>
        <taxon>Dikarya</taxon>
        <taxon>Basidiomycota</taxon>
        <taxon>Agaricomycotina</taxon>
        <taxon>Agaricomycetes</taxon>
        <taxon>Agaricomycetidae</taxon>
        <taxon>Atheliales</taxon>
        <taxon>Atheliaceae</taxon>
        <taxon>Athelia</taxon>
    </lineage>
</organism>
<dbReference type="EMBL" id="KV417512">
    <property type="protein sequence ID" value="KZP26814.1"/>
    <property type="molecule type" value="Genomic_DNA"/>
</dbReference>
<dbReference type="Proteomes" id="UP000076532">
    <property type="component" value="Unassembled WGS sequence"/>
</dbReference>
<gene>
    <name evidence="1" type="ORF">FIBSPDRAFT_909102</name>
</gene>
<keyword evidence="2" id="KW-1185">Reference proteome</keyword>
<dbReference type="Gene3D" id="3.40.50.1820">
    <property type="entry name" value="alpha/beta hydrolase"/>
    <property type="match status" value="1"/>
</dbReference>
<evidence type="ECO:0000313" key="2">
    <source>
        <dbReference type="Proteomes" id="UP000076532"/>
    </source>
</evidence>
<dbReference type="SUPFAM" id="SSF53474">
    <property type="entry name" value="alpha/beta-Hydrolases"/>
    <property type="match status" value="1"/>
</dbReference>
<protein>
    <recommendedName>
        <fullName evidence="3">Alpha/beta-hydrolase</fullName>
    </recommendedName>
</protein>
<dbReference type="STRING" id="436010.A0A166Q6N6"/>
<evidence type="ECO:0000313" key="1">
    <source>
        <dbReference type="EMBL" id="KZP26814.1"/>
    </source>
</evidence>
<reference evidence="1 2" key="1">
    <citation type="journal article" date="2016" name="Mol. Biol. Evol.">
        <title>Comparative Genomics of Early-Diverging Mushroom-Forming Fungi Provides Insights into the Origins of Lignocellulose Decay Capabilities.</title>
        <authorList>
            <person name="Nagy L.G."/>
            <person name="Riley R."/>
            <person name="Tritt A."/>
            <person name="Adam C."/>
            <person name="Daum C."/>
            <person name="Floudas D."/>
            <person name="Sun H."/>
            <person name="Yadav J.S."/>
            <person name="Pangilinan J."/>
            <person name="Larsson K.H."/>
            <person name="Matsuura K."/>
            <person name="Barry K."/>
            <person name="Labutti K."/>
            <person name="Kuo R."/>
            <person name="Ohm R.A."/>
            <person name="Bhattacharya S.S."/>
            <person name="Shirouzu T."/>
            <person name="Yoshinaga Y."/>
            <person name="Martin F.M."/>
            <person name="Grigoriev I.V."/>
            <person name="Hibbett D.S."/>
        </authorList>
    </citation>
    <scope>NUCLEOTIDE SEQUENCE [LARGE SCALE GENOMIC DNA]</scope>
    <source>
        <strain evidence="1 2">CBS 109695</strain>
    </source>
</reference>
<evidence type="ECO:0008006" key="3">
    <source>
        <dbReference type="Google" id="ProtNLM"/>
    </source>
</evidence>
<dbReference type="InterPro" id="IPR029058">
    <property type="entry name" value="AB_hydrolase_fold"/>
</dbReference>
<name>A0A166Q6N6_9AGAM</name>
<sequence>MSFPPVTKLLQAKDDTPIYAEAIGDPSKPSIVLIHGTTLTAHIFDNLFSDSKLLETFYMVLRRGRSFTSLAGHGQTSIQGECSFYSIASTTVSVDICAPLDPLPISGVVQVAPLPYTGEAFIVRTGTPNVMAMIPGILLQDDVGLFKRTRLEFIDSMFLDPSKVPDSLKWSWIGLGLVESHDDGYFATYSPQNPAKFFEHGSRGLPLLCMYGTADKLMNGHVAAAEMQPHFPKMRIVRVEGGSHALFYDYQEEFVPIKVSI</sequence>
<dbReference type="OrthoDB" id="408373at2759"/>